<comment type="caution">
    <text evidence="1">The sequence shown here is derived from an EMBL/GenBank/DDBJ whole genome shotgun (WGS) entry which is preliminary data.</text>
</comment>
<organism evidence="1 2">
    <name type="scientific">Microctonus aethiopoides</name>
    <dbReference type="NCBI Taxonomy" id="144406"/>
    <lineage>
        <taxon>Eukaryota</taxon>
        <taxon>Metazoa</taxon>
        <taxon>Ecdysozoa</taxon>
        <taxon>Arthropoda</taxon>
        <taxon>Hexapoda</taxon>
        <taxon>Insecta</taxon>
        <taxon>Pterygota</taxon>
        <taxon>Neoptera</taxon>
        <taxon>Endopterygota</taxon>
        <taxon>Hymenoptera</taxon>
        <taxon>Apocrita</taxon>
        <taxon>Ichneumonoidea</taxon>
        <taxon>Braconidae</taxon>
        <taxon>Euphorinae</taxon>
        <taxon>Microctonus</taxon>
    </lineage>
</organism>
<name>A0AA39C2Y7_9HYME</name>
<dbReference type="EMBL" id="JAQQBS010001796">
    <property type="protein sequence ID" value="KAK0156985.1"/>
    <property type="molecule type" value="Genomic_DNA"/>
</dbReference>
<accession>A0AA39C2Y7</accession>
<reference evidence="1" key="1">
    <citation type="journal article" date="2023" name="bioRxiv">
        <title>Scaffold-level genome assemblies of two parasitoid biocontrol wasps reveal the parthenogenesis mechanism and an associated novel virus.</title>
        <authorList>
            <person name="Inwood S."/>
            <person name="Skelly J."/>
            <person name="Guhlin J."/>
            <person name="Harrop T."/>
            <person name="Goldson S."/>
            <person name="Dearden P."/>
        </authorList>
    </citation>
    <scope>NUCLEOTIDE SEQUENCE</scope>
    <source>
        <strain evidence="1">Irish</strain>
        <tissue evidence="1">Whole body</tissue>
    </source>
</reference>
<keyword evidence="2" id="KW-1185">Reference proteome</keyword>
<evidence type="ECO:0000313" key="1">
    <source>
        <dbReference type="EMBL" id="KAK0156985.1"/>
    </source>
</evidence>
<sequence>RSCGRMGRKPNVPQEGIIKVLEKYIDRFSTNEFPPYGDSLWKEMSQDLGGHLIPRSIYTHVRYDKRGDLSQARRNKGISVAPKAKSVLIYDQPESEDEEVFDLDEDYVPENPTLQTRPDFETFELRLSNEDWALIKPDESNRPKKLQEYPDWYR</sequence>
<reference evidence="1" key="2">
    <citation type="submission" date="2023-03" db="EMBL/GenBank/DDBJ databases">
        <authorList>
            <person name="Inwood S.N."/>
            <person name="Skelly J.G."/>
            <person name="Guhlin J."/>
            <person name="Harrop T.W.R."/>
            <person name="Goldson S.G."/>
            <person name="Dearden P.K."/>
        </authorList>
    </citation>
    <scope>NUCLEOTIDE SEQUENCE</scope>
    <source>
        <strain evidence="1">Irish</strain>
        <tissue evidence="1">Whole body</tissue>
    </source>
</reference>
<gene>
    <name evidence="1" type="ORF">PV328_012046</name>
</gene>
<protein>
    <submittedName>
        <fullName evidence="1">Uncharacterized protein</fullName>
    </submittedName>
</protein>
<evidence type="ECO:0000313" key="2">
    <source>
        <dbReference type="Proteomes" id="UP001168990"/>
    </source>
</evidence>
<feature type="non-terminal residue" evidence="1">
    <location>
        <position position="1"/>
    </location>
</feature>
<dbReference type="AlphaFoldDB" id="A0AA39C2Y7"/>
<dbReference type="Proteomes" id="UP001168990">
    <property type="component" value="Unassembled WGS sequence"/>
</dbReference>
<proteinExistence type="predicted"/>